<reference evidence="3" key="2">
    <citation type="submission" date="2023-07" db="EMBL/GenBank/DDBJ databases">
        <title>Shewanella mangrovi sp. nov., an acetaldehyde- degrading bacterium isolated from mangrove sediment.</title>
        <authorList>
            <person name="Liu Y."/>
        </authorList>
    </citation>
    <scope>NUCLEOTIDE SEQUENCE [LARGE SCALE GENOMIC DNA]</scope>
    <source>
        <strain evidence="3">C32</strain>
    </source>
</reference>
<sequence length="66" mass="7086">MVSNLVPGVGASPDKMLQAPPAADQSESIRASAPISARSAARMRQAVFEYIEVDYNRTISSCDTWA</sequence>
<evidence type="ECO:0000313" key="2">
    <source>
        <dbReference type="EMBL" id="MCS4559044.1"/>
    </source>
</evidence>
<reference evidence="2 3" key="1">
    <citation type="submission" date="2022-02" db="EMBL/GenBank/DDBJ databases">
        <authorList>
            <person name="Zhuang L."/>
        </authorList>
    </citation>
    <scope>NUCLEOTIDE SEQUENCE [LARGE SCALE GENOMIC DNA]</scope>
    <source>
        <strain evidence="2 3">C32</strain>
    </source>
</reference>
<dbReference type="EMBL" id="JAKOGG010000653">
    <property type="protein sequence ID" value="MCS4559044.1"/>
    <property type="molecule type" value="Genomic_DNA"/>
</dbReference>
<feature type="region of interest" description="Disordered" evidence="1">
    <location>
        <begin position="1"/>
        <end position="34"/>
    </location>
</feature>
<accession>A0ABT2FRU5</accession>
<organism evidence="2 3">
    <name type="scientific">Shewanella electrica</name>
    <dbReference type="NCBI Taxonomy" id="515560"/>
    <lineage>
        <taxon>Bacteria</taxon>
        <taxon>Pseudomonadati</taxon>
        <taxon>Pseudomonadota</taxon>
        <taxon>Gammaproteobacteria</taxon>
        <taxon>Alteromonadales</taxon>
        <taxon>Shewanellaceae</taxon>
        <taxon>Shewanella</taxon>
    </lineage>
</organism>
<comment type="caution">
    <text evidence="2">The sequence shown here is derived from an EMBL/GenBank/DDBJ whole genome shotgun (WGS) entry which is preliminary data.</text>
</comment>
<dbReference type="Proteomes" id="UP001201549">
    <property type="component" value="Unassembled WGS sequence"/>
</dbReference>
<evidence type="ECO:0000256" key="1">
    <source>
        <dbReference type="SAM" id="MobiDB-lite"/>
    </source>
</evidence>
<dbReference type="RefSeq" id="WP_238898942.1">
    <property type="nucleotide sequence ID" value="NZ_JAKOGG010000653.1"/>
</dbReference>
<protein>
    <submittedName>
        <fullName evidence="2">Uncharacterized protein</fullName>
    </submittedName>
</protein>
<gene>
    <name evidence="2" type="ORF">L9G74_21735</name>
</gene>
<feature type="non-terminal residue" evidence="2">
    <location>
        <position position="66"/>
    </location>
</feature>
<evidence type="ECO:0000313" key="3">
    <source>
        <dbReference type="Proteomes" id="UP001201549"/>
    </source>
</evidence>
<name>A0ABT2FRU5_9GAMM</name>
<keyword evidence="3" id="KW-1185">Reference proteome</keyword>
<proteinExistence type="predicted"/>